<feature type="transmembrane region" description="Helical" evidence="7">
    <location>
        <begin position="118"/>
        <end position="137"/>
    </location>
</feature>
<sequence length="289" mass="31616">MEQKKYNDLKLGERGAIISIIAYICLSVLKYLIGLTTHSEALKADGLNNATDIVASLAVLIGLKISQKPADADHRYGHWKSETVASMIASFIMMAVGLQVLYGAIISVWEGKSESPDALAAAVGLFCAVVMYVVYRYNKKLATKINSQSVMAAAKDNLSDAWVGIGTAIGIIGSQFQLPWLDPLAAAIVGFLICRTAWEIFRDASHYLTDGFDEGLIKEYKATILNTFGVKGVKDIRARNYGSNTVVDIVILVNSTLELRDAHDISTKVEDILIEKHNVYEVHVHVEPN</sequence>
<evidence type="ECO:0000256" key="4">
    <source>
        <dbReference type="ARBA" id="ARBA00022692"/>
    </source>
</evidence>
<keyword evidence="5 7" id="KW-1133">Transmembrane helix</keyword>
<comment type="similarity">
    <text evidence="2">Belongs to the cation diffusion facilitator (CDF) transporter (TC 2.A.4) family.</text>
</comment>
<gene>
    <name evidence="10" type="ORF">CWS01_12185</name>
</gene>
<dbReference type="InterPro" id="IPR050291">
    <property type="entry name" value="CDF_Transporter"/>
</dbReference>
<dbReference type="InterPro" id="IPR027469">
    <property type="entry name" value="Cation_efflux_TMD_sf"/>
</dbReference>
<dbReference type="EMBL" id="PISE01000025">
    <property type="protein sequence ID" value="PKG23369.1"/>
    <property type="molecule type" value="Genomic_DNA"/>
</dbReference>
<dbReference type="SUPFAM" id="SSF161111">
    <property type="entry name" value="Cation efflux protein transmembrane domain-like"/>
    <property type="match status" value="1"/>
</dbReference>
<dbReference type="Gene3D" id="1.20.1510.10">
    <property type="entry name" value="Cation efflux protein transmembrane domain"/>
    <property type="match status" value="1"/>
</dbReference>
<evidence type="ECO:0000256" key="2">
    <source>
        <dbReference type="ARBA" id="ARBA00008114"/>
    </source>
</evidence>
<dbReference type="InterPro" id="IPR002524">
    <property type="entry name" value="Cation_efflux"/>
</dbReference>
<name>A0A2N0Z1K1_9BACI</name>
<dbReference type="RefSeq" id="WP_101177475.1">
    <property type="nucleotide sequence ID" value="NZ_PISE01000025.1"/>
</dbReference>
<dbReference type="Gene3D" id="3.30.70.1350">
    <property type="entry name" value="Cation efflux protein, cytoplasmic domain"/>
    <property type="match status" value="1"/>
</dbReference>
<organism evidence="10 11">
    <name type="scientific">Niallia nealsonii</name>
    <dbReference type="NCBI Taxonomy" id="115979"/>
    <lineage>
        <taxon>Bacteria</taxon>
        <taxon>Bacillati</taxon>
        <taxon>Bacillota</taxon>
        <taxon>Bacilli</taxon>
        <taxon>Bacillales</taxon>
        <taxon>Bacillaceae</taxon>
        <taxon>Niallia</taxon>
    </lineage>
</organism>
<evidence type="ECO:0000256" key="3">
    <source>
        <dbReference type="ARBA" id="ARBA00022448"/>
    </source>
</evidence>
<reference evidence="10 11" key="1">
    <citation type="journal article" date="2003" name="Int. J. Syst. Evol. Microbiol.">
        <title>Bacillus nealsonii sp. nov., isolated from a spacecraft-assembly facility, whose spores are gamma-radiation resistant.</title>
        <authorList>
            <person name="Venkateswaran K."/>
            <person name="Kempf M."/>
            <person name="Chen F."/>
            <person name="Satomi M."/>
            <person name="Nicholson W."/>
            <person name="Kern R."/>
        </authorList>
    </citation>
    <scope>NUCLEOTIDE SEQUENCE [LARGE SCALE GENOMIC DNA]</scope>
    <source>
        <strain evidence="10 11">FO-92</strain>
    </source>
</reference>
<dbReference type="SUPFAM" id="SSF160240">
    <property type="entry name" value="Cation efflux protein cytoplasmic domain-like"/>
    <property type="match status" value="1"/>
</dbReference>
<comment type="caution">
    <text evidence="10">The sequence shown here is derived from an EMBL/GenBank/DDBJ whole genome shotgun (WGS) entry which is preliminary data.</text>
</comment>
<feature type="domain" description="Cation efflux protein transmembrane" evidence="8">
    <location>
        <begin position="17"/>
        <end position="208"/>
    </location>
</feature>
<dbReference type="AlphaFoldDB" id="A0A2N0Z1K1"/>
<dbReference type="InterPro" id="IPR058533">
    <property type="entry name" value="Cation_efflux_TM"/>
</dbReference>
<feature type="transmembrane region" description="Helical" evidence="7">
    <location>
        <begin position="15"/>
        <end position="34"/>
    </location>
</feature>
<dbReference type="FunFam" id="1.20.1510.10:FF:000006">
    <property type="entry name" value="Divalent cation efflux transporter"/>
    <property type="match status" value="1"/>
</dbReference>
<evidence type="ECO:0000256" key="6">
    <source>
        <dbReference type="ARBA" id="ARBA00023136"/>
    </source>
</evidence>
<dbReference type="Pfam" id="PF16916">
    <property type="entry name" value="ZT_dimer"/>
    <property type="match status" value="1"/>
</dbReference>
<dbReference type="InterPro" id="IPR027470">
    <property type="entry name" value="Cation_efflux_CTD"/>
</dbReference>
<evidence type="ECO:0000259" key="8">
    <source>
        <dbReference type="Pfam" id="PF01545"/>
    </source>
</evidence>
<keyword evidence="3" id="KW-0813">Transport</keyword>
<keyword evidence="6 7" id="KW-0472">Membrane</keyword>
<evidence type="ECO:0000256" key="5">
    <source>
        <dbReference type="ARBA" id="ARBA00022989"/>
    </source>
</evidence>
<dbReference type="GO" id="GO:0008324">
    <property type="term" value="F:monoatomic cation transmembrane transporter activity"/>
    <property type="evidence" value="ECO:0007669"/>
    <property type="project" value="InterPro"/>
</dbReference>
<feature type="domain" description="Cation efflux protein cytoplasmic" evidence="9">
    <location>
        <begin position="216"/>
        <end position="288"/>
    </location>
</feature>
<dbReference type="GO" id="GO:0016020">
    <property type="term" value="C:membrane"/>
    <property type="evidence" value="ECO:0007669"/>
    <property type="project" value="UniProtKB-SubCell"/>
</dbReference>
<dbReference type="Pfam" id="PF01545">
    <property type="entry name" value="Cation_efflux"/>
    <property type="match status" value="1"/>
</dbReference>
<dbReference type="PANTHER" id="PTHR43840">
    <property type="entry name" value="MITOCHONDRIAL METAL TRANSPORTER 1-RELATED"/>
    <property type="match status" value="1"/>
</dbReference>
<comment type="subcellular location">
    <subcellularLocation>
        <location evidence="1">Membrane</location>
        <topology evidence="1">Multi-pass membrane protein</topology>
    </subcellularLocation>
</comment>
<evidence type="ECO:0000313" key="11">
    <source>
        <dbReference type="Proteomes" id="UP000233375"/>
    </source>
</evidence>
<dbReference type="NCBIfam" id="TIGR01297">
    <property type="entry name" value="CDF"/>
    <property type="match status" value="1"/>
</dbReference>
<proteinExistence type="inferred from homology"/>
<dbReference type="Proteomes" id="UP000233375">
    <property type="component" value="Unassembled WGS sequence"/>
</dbReference>
<keyword evidence="11" id="KW-1185">Reference proteome</keyword>
<dbReference type="PANTHER" id="PTHR43840:SF50">
    <property type="entry name" value="MANGANESE EFFLUX SYSTEM PROTEIN MNES"/>
    <property type="match status" value="1"/>
</dbReference>
<evidence type="ECO:0000313" key="10">
    <source>
        <dbReference type="EMBL" id="PKG23369.1"/>
    </source>
</evidence>
<keyword evidence="4 7" id="KW-0812">Transmembrane</keyword>
<evidence type="ECO:0000256" key="1">
    <source>
        <dbReference type="ARBA" id="ARBA00004141"/>
    </source>
</evidence>
<dbReference type="InterPro" id="IPR036837">
    <property type="entry name" value="Cation_efflux_CTD_sf"/>
</dbReference>
<accession>A0A2N0Z1K1</accession>
<feature type="transmembrane region" description="Helical" evidence="7">
    <location>
        <begin position="84"/>
        <end position="106"/>
    </location>
</feature>
<dbReference type="OrthoDB" id="9806522at2"/>
<evidence type="ECO:0000259" key="9">
    <source>
        <dbReference type="Pfam" id="PF16916"/>
    </source>
</evidence>
<protein>
    <submittedName>
        <fullName evidence="10">Transporter</fullName>
    </submittedName>
</protein>
<evidence type="ECO:0000256" key="7">
    <source>
        <dbReference type="SAM" id="Phobius"/>
    </source>
</evidence>